<keyword evidence="2" id="KW-0812">Transmembrane</keyword>
<keyword evidence="4" id="KW-1185">Reference proteome</keyword>
<evidence type="ECO:0000256" key="1">
    <source>
        <dbReference type="SAM" id="MobiDB-lite"/>
    </source>
</evidence>
<feature type="region of interest" description="Disordered" evidence="1">
    <location>
        <begin position="24"/>
        <end position="45"/>
    </location>
</feature>
<dbReference type="Proteomes" id="UP000236333">
    <property type="component" value="Unassembled WGS sequence"/>
</dbReference>
<gene>
    <name evidence="3" type="ORF">TSOC_006761</name>
</gene>
<dbReference type="EMBL" id="PGGS01000213">
    <property type="protein sequence ID" value="PNH06819.1"/>
    <property type="molecule type" value="Genomic_DNA"/>
</dbReference>
<sequence>MMQLSNLHSGGCCRPVSRSGEAPSCSTSASVPMISQPHRPRPAHRQTVLCGSRPSQLADAVPITALLGRASGERARVVCRAGGMDVMPVWTLDQIAGLAFGVVMIAFVASARQVDVIVAKAQRRQLGLCEECGGVYEPGTCPQKECPLKQGPKQ</sequence>
<name>A0A2J8A2R8_9CHLO</name>
<organism evidence="3 4">
    <name type="scientific">Tetrabaena socialis</name>
    <dbReference type="NCBI Taxonomy" id="47790"/>
    <lineage>
        <taxon>Eukaryota</taxon>
        <taxon>Viridiplantae</taxon>
        <taxon>Chlorophyta</taxon>
        <taxon>core chlorophytes</taxon>
        <taxon>Chlorophyceae</taxon>
        <taxon>CS clade</taxon>
        <taxon>Chlamydomonadales</taxon>
        <taxon>Tetrabaenaceae</taxon>
        <taxon>Tetrabaena</taxon>
    </lineage>
</organism>
<evidence type="ECO:0000313" key="3">
    <source>
        <dbReference type="EMBL" id="PNH06819.1"/>
    </source>
</evidence>
<comment type="caution">
    <text evidence="3">The sequence shown here is derived from an EMBL/GenBank/DDBJ whole genome shotgun (WGS) entry which is preliminary data.</text>
</comment>
<dbReference type="AlphaFoldDB" id="A0A2J8A2R8"/>
<feature type="transmembrane region" description="Helical" evidence="2">
    <location>
        <begin position="95"/>
        <end position="114"/>
    </location>
</feature>
<accession>A0A2J8A2R8</accession>
<keyword evidence="2" id="KW-1133">Transmembrane helix</keyword>
<dbReference type="OrthoDB" id="566409at2759"/>
<evidence type="ECO:0000313" key="4">
    <source>
        <dbReference type="Proteomes" id="UP000236333"/>
    </source>
</evidence>
<keyword evidence="2" id="KW-0472">Membrane</keyword>
<protein>
    <submittedName>
        <fullName evidence="3">Uncharacterized protein</fullName>
    </submittedName>
</protein>
<evidence type="ECO:0000256" key="2">
    <source>
        <dbReference type="SAM" id="Phobius"/>
    </source>
</evidence>
<reference evidence="3 4" key="1">
    <citation type="journal article" date="2017" name="Mol. Biol. Evol.">
        <title>The 4-celled Tetrabaena socialis nuclear genome reveals the essential components for genetic control of cell number at the origin of multicellularity in the volvocine lineage.</title>
        <authorList>
            <person name="Featherston J."/>
            <person name="Arakaki Y."/>
            <person name="Hanschen E.R."/>
            <person name="Ferris P.J."/>
            <person name="Michod R.E."/>
            <person name="Olson B.J.S.C."/>
            <person name="Nozaki H."/>
            <person name="Durand P.M."/>
        </authorList>
    </citation>
    <scope>NUCLEOTIDE SEQUENCE [LARGE SCALE GENOMIC DNA]</scope>
    <source>
        <strain evidence="3 4">NIES-571</strain>
    </source>
</reference>
<proteinExistence type="predicted"/>